<name>A0A9D1EAI4_9FIRM</name>
<evidence type="ECO:0000313" key="2">
    <source>
        <dbReference type="EMBL" id="HIR71114.1"/>
    </source>
</evidence>
<dbReference type="SUPFAM" id="SSF51905">
    <property type="entry name" value="FAD/NAD(P)-binding domain"/>
    <property type="match status" value="1"/>
</dbReference>
<dbReference type="Pfam" id="PF03486">
    <property type="entry name" value="HI0933_like"/>
    <property type="match status" value="1"/>
</dbReference>
<dbReference type="Gene3D" id="1.10.8.260">
    <property type="entry name" value="HI0933 insert domain-like"/>
    <property type="match status" value="1"/>
</dbReference>
<comment type="caution">
    <text evidence="2">The sequence shown here is derived from an EMBL/GenBank/DDBJ whole genome shotgun (WGS) entry which is preliminary data.</text>
</comment>
<dbReference type="InterPro" id="IPR057661">
    <property type="entry name" value="RsdA/BaiN/AoA(So)_Rossmann"/>
</dbReference>
<dbReference type="InterPro" id="IPR036188">
    <property type="entry name" value="FAD/NAD-bd_sf"/>
</dbReference>
<protein>
    <submittedName>
        <fullName evidence="2">NAD(P)/FAD-dependent oxidoreductase</fullName>
    </submittedName>
</protein>
<feature type="domain" description="RsdA/BaiN/AoA(So)-like Rossmann fold-like" evidence="1">
    <location>
        <begin position="31"/>
        <end position="103"/>
    </location>
</feature>
<reference evidence="2" key="2">
    <citation type="journal article" date="2021" name="PeerJ">
        <title>Extensive microbial diversity within the chicken gut microbiome revealed by metagenomics and culture.</title>
        <authorList>
            <person name="Gilroy R."/>
            <person name="Ravi A."/>
            <person name="Getino M."/>
            <person name="Pursley I."/>
            <person name="Horton D.L."/>
            <person name="Alikhan N.F."/>
            <person name="Baker D."/>
            <person name="Gharbi K."/>
            <person name="Hall N."/>
            <person name="Watson M."/>
            <person name="Adriaenssens E.M."/>
            <person name="Foster-Nyarko E."/>
            <person name="Jarju S."/>
            <person name="Secka A."/>
            <person name="Antonio M."/>
            <person name="Oren A."/>
            <person name="Chaudhuri R.R."/>
            <person name="La Ragione R."/>
            <person name="Hildebrand F."/>
            <person name="Pallen M.J."/>
        </authorList>
    </citation>
    <scope>NUCLEOTIDE SEQUENCE</scope>
    <source>
        <strain evidence="2">ChiSjej5B23-6657</strain>
    </source>
</reference>
<dbReference type="PANTHER" id="PTHR42887:SF2">
    <property type="entry name" value="OS12G0638800 PROTEIN"/>
    <property type="match status" value="1"/>
</dbReference>
<dbReference type="Proteomes" id="UP000823912">
    <property type="component" value="Unassembled WGS sequence"/>
</dbReference>
<accession>A0A9D1EAI4</accession>
<dbReference type="Gene3D" id="2.40.30.10">
    <property type="entry name" value="Translation factors"/>
    <property type="match status" value="1"/>
</dbReference>
<gene>
    <name evidence="2" type="ORF">IAA55_07515</name>
</gene>
<evidence type="ECO:0000313" key="3">
    <source>
        <dbReference type="Proteomes" id="UP000823912"/>
    </source>
</evidence>
<dbReference type="InterPro" id="IPR004792">
    <property type="entry name" value="BaiN-like"/>
</dbReference>
<dbReference type="PANTHER" id="PTHR42887">
    <property type="entry name" value="OS12G0638800 PROTEIN"/>
    <property type="match status" value="1"/>
</dbReference>
<dbReference type="AlphaFoldDB" id="A0A9D1EAI4"/>
<dbReference type="SUPFAM" id="SSF160996">
    <property type="entry name" value="HI0933 insert domain-like"/>
    <property type="match status" value="1"/>
</dbReference>
<dbReference type="InterPro" id="IPR023166">
    <property type="entry name" value="BaiN-like_dom_sf"/>
</dbReference>
<dbReference type="Gene3D" id="3.50.50.60">
    <property type="entry name" value="FAD/NAD(P)-binding domain"/>
    <property type="match status" value="1"/>
</dbReference>
<proteinExistence type="predicted"/>
<organism evidence="2 3">
    <name type="scientific">Candidatus Pullilachnospira gallistercoris</name>
    <dbReference type="NCBI Taxonomy" id="2840911"/>
    <lineage>
        <taxon>Bacteria</taxon>
        <taxon>Bacillati</taxon>
        <taxon>Bacillota</taxon>
        <taxon>Clostridia</taxon>
        <taxon>Lachnospirales</taxon>
        <taxon>Lachnospiraceae</taxon>
        <taxon>Lachnospiraceae incertae sedis</taxon>
        <taxon>Candidatus Pullilachnospira</taxon>
    </lineage>
</organism>
<sequence length="106" mass="11415">MVPVAAELSHIPEHQPVREITREQRNDLVKLLKGFPFTLCGLRGFSEAIITQGGVSVRDVDPSTMESRKVGGLYFAGEVLDLDALTGGFNLQIAWSTGFLAGSSVP</sequence>
<reference evidence="2" key="1">
    <citation type="submission" date="2020-10" db="EMBL/GenBank/DDBJ databases">
        <authorList>
            <person name="Gilroy R."/>
        </authorList>
    </citation>
    <scope>NUCLEOTIDE SEQUENCE</scope>
    <source>
        <strain evidence="2">ChiSjej5B23-6657</strain>
    </source>
</reference>
<evidence type="ECO:0000259" key="1">
    <source>
        <dbReference type="Pfam" id="PF03486"/>
    </source>
</evidence>
<dbReference type="EMBL" id="DVHM01000119">
    <property type="protein sequence ID" value="HIR71114.1"/>
    <property type="molecule type" value="Genomic_DNA"/>
</dbReference>